<evidence type="ECO:0000313" key="17">
    <source>
        <dbReference type="Proteomes" id="UP001209570"/>
    </source>
</evidence>
<evidence type="ECO:0000256" key="11">
    <source>
        <dbReference type="ARBA" id="ARBA00047899"/>
    </source>
</evidence>
<keyword evidence="17" id="KW-1185">Reference proteome</keyword>
<dbReference type="PANTHER" id="PTHR43671">
    <property type="entry name" value="SERINE/THREONINE-PROTEIN KINASE NEK"/>
    <property type="match status" value="1"/>
</dbReference>
<dbReference type="Gene3D" id="1.10.510.10">
    <property type="entry name" value="Transferase(Phosphotransferase) domain 1"/>
    <property type="match status" value="1"/>
</dbReference>
<feature type="binding site" evidence="13">
    <location>
        <position position="385"/>
    </location>
    <ligand>
        <name>ATP</name>
        <dbReference type="ChEBI" id="CHEBI:30616"/>
    </ligand>
</feature>
<evidence type="ECO:0000256" key="13">
    <source>
        <dbReference type="PROSITE-ProRule" id="PRU10141"/>
    </source>
</evidence>
<accession>A0AAD5QC04</accession>
<feature type="region of interest" description="Disordered" evidence="14">
    <location>
        <begin position="1"/>
        <end position="26"/>
    </location>
</feature>
<evidence type="ECO:0000256" key="6">
    <source>
        <dbReference type="ARBA" id="ARBA00022741"/>
    </source>
</evidence>
<name>A0AAD5QC04_PYTIN</name>
<evidence type="ECO:0000256" key="9">
    <source>
        <dbReference type="ARBA" id="ARBA00022833"/>
    </source>
</evidence>
<dbReference type="GO" id="GO:0004674">
    <property type="term" value="F:protein serine/threonine kinase activity"/>
    <property type="evidence" value="ECO:0007669"/>
    <property type="project" value="UniProtKB-KW"/>
</dbReference>
<feature type="domain" description="Protein kinase" evidence="15">
    <location>
        <begin position="357"/>
        <end position="605"/>
    </location>
</feature>
<dbReference type="PANTHER" id="PTHR43671:SF98">
    <property type="entry name" value="SERINE_THREONINE-PROTEIN KINASE NEK11"/>
    <property type="match status" value="1"/>
</dbReference>
<keyword evidence="6 13" id="KW-0547">Nucleotide-binding</keyword>
<keyword evidence="4" id="KW-0808">Transferase</keyword>
<evidence type="ECO:0000256" key="2">
    <source>
        <dbReference type="ARBA" id="ARBA00012513"/>
    </source>
</evidence>
<protein>
    <recommendedName>
        <fullName evidence="2">non-specific serine/threonine protein kinase</fullName>
        <ecNumber evidence="2">2.7.11.1</ecNumber>
    </recommendedName>
</protein>
<reference evidence="16" key="1">
    <citation type="submission" date="2021-12" db="EMBL/GenBank/DDBJ databases">
        <title>Prjna785345.</title>
        <authorList>
            <person name="Rujirawat T."/>
            <person name="Krajaejun T."/>
        </authorList>
    </citation>
    <scope>NUCLEOTIDE SEQUENCE</scope>
    <source>
        <strain evidence="16">Pi057C3</strain>
    </source>
</reference>
<evidence type="ECO:0000256" key="8">
    <source>
        <dbReference type="ARBA" id="ARBA00022777"/>
    </source>
</evidence>
<dbReference type="EMBL" id="JAKCXM010000078">
    <property type="protein sequence ID" value="KAJ0403623.1"/>
    <property type="molecule type" value="Genomic_DNA"/>
</dbReference>
<evidence type="ECO:0000256" key="1">
    <source>
        <dbReference type="ARBA" id="ARBA00010886"/>
    </source>
</evidence>
<comment type="caution">
    <text evidence="16">The sequence shown here is derived from an EMBL/GenBank/DDBJ whole genome shotgun (WGS) entry which is preliminary data.</text>
</comment>
<dbReference type="Proteomes" id="UP001209570">
    <property type="component" value="Unassembled WGS sequence"/>
</dbReference>
<evidence type="ECO:0000256" key="5">
    <source>
        <dbReference type="ARBA" id="ARBA00022723"/>
    </source>
</evidence>
<dbReference type="CDD" id="cd14014">
    <property type="entry name" value="STKc_PknB_like"/>
    <property type="match status" value="1"/>
</dbReference>
<keyword evidence="9" id="KW-0862">Zinc</keyword>
<evidence type="ECO:0000256" key="7">
    <source>
        <dbReference type="ARBA" id="ARBA00022771"/>
    </source>
</evidence>
<keyword evidence="10 13" id="KW-0067">ATP-binding</keyword>
<dbReference type="EC" id="2.7.11.1" evidence="2"/>
<sequence length="609" mass="66967">MTSAWVHRRPGPGPRAAAAHRTPDDADDADGALVVWTAPRAVSAARGRSARTVNLHAFDPCSRRPGFVELKIGGHPLDHRRVFEDRMDAARRLVQQRGPVKTAPLSLSLSLSRQSPAFESRPRDELVYAPVKIGGHPLDHVPFVLRGQPSRPLWGFVPAPALAHGCSPSSAPPIVLHPRPVALDRPPPADLFACSRCCRLRQSARVQLWCGHTVCASCVASKAMRHVQPQDDLCMFECRQCGDCVAVEAVVFSRDRVLHLPAPAADDARTLRELTRRQRQHTEDTWRHHGRAVAALAVVVSAGRALPRLLSRRASRCVDGVDAKSESARDSSSTERGPERWAKRVESLQPPSKLLAFRFVRTLGVGNFAEVMLVRNRKGALTVLKESDKLTEAVNEIRLLSQIESPHVVRVLQYFVEEIGHRHFAYIEMEYCDRGDLRQALADGGAMDAEAFDATLRQLCLGLLEIHRRGIVHRDLKPGNVLLTSDGVVKIADFGVSTILESDLLTHHAAGTLAFMAPEVRRYFLGEDVSYDGRADIWSLGALAVAMLTGDPEPRVATRSVDDIAEMLAAAGAAERHIKLARRMLHQDPSQRPSLAALLEELPSMAARL</sequence>
<keyword evidence="7" id="KW-0863">Zinc-finger</keyword>
<dbReference type="SUPFAM" id="SSF56112">
    <property type="entry name" value="Protein kinase-like (PK-like)"/>
    <property type="match status" value="1"/>
</dbReference>
<keyword evidence="3" id="KW-0723">Serine/threonine-protein kinase</keyword>
<evidence type="ECO:0000259" key="15">
    <source>
        <dbReference type="PROSITE" id="PS50011"/>
    </source>
</evidence>
<dbReference type="AlphaFoldDB" id="A0AAD5QC04"/>
<evidence type="ECO:0000256" key="12">
    <source>
        <dbReference type="ARBA" id="ARBA00048679"/>
    </source>
</evidence>
<feature type="region of interest" description="Disordered" evidence="14">
    <location>
        <begin position="321"/>
        <end position="345"/>
    </location>
</feature>
<dbReference type="Pfam" id="PF00069">
    <property type="entry name" value="Pkinase"/>
    <property type="match status" value="1"/>
</dbReference>
<dbReference type="GO" id="GO:0008270">
    <property type="term" value="F:zinc ion binding"/>
    <property type="evidence" value="ECO:0007669"/>
    <property type="project" value="UniProtKB-KW"/>
</dbReference>
<dbReference type="InterPro" id="IPR000719">
    <property type="entry name" value="Prot_kinase_dom"/>
</dbReference>
<comment type="similarity">
    <text evidence="1">Belongs to the protein kinase superfamily. NEK Ser/Thr protein kinase family. NIMA subfamily.</text>
</comment>
<dbReference type="PROSITE" id="PS00518">
    <property type="entry name" value="ZF_RING_1"/>
    <property type="match status" value="1"/>
</dbReference>
<comment type="catalytic activity">
    <reaction evidence="11">
        <text>L-threonyl-[protein] + ATP = O-phospho-L-threonyl-[protein] + ADP + H(+)</text>
        <dbReference type="Rhea" id="RHEA:46608"/>
        <dbReference type="Rhea" id="RHEA-COMP:11060"/>
        <dbReference type="Rhea" id="RHEA-COMP:11605"/>
        <dbReference type="ChEBI" id="CHEBI:15378"/>
        <dbReference type="ChEBI" id="CHEBI:30013"/>
        <dbReference type="ChEBI" id="CHEBI:30616"/>
        <dbReference type="ChEBI" id="CHEBI:61977"/>
        <dbReference type="ChEBI" id="CHEBI:456216"/>
        <dbReference type="EC" id="2.7.11.1"/>
    </reaction>
</comment>
<gene>
    <name evidence="16" type="ORF">P43SY_002438</name>
</gene>
<dbReference type="InterPro" id="IPR017907">
    <property type="entry name" value="Znf_RING_CS"/>
</dbReference>
<organism evidence="16 17">
    <name type="scientific">Pythium insidiosum</name>
    <name type="common">Pythiosis disease agent</name>
    <dbReference type="NCBI Taxonomy" id="114742"/>
    <lineage>
        <taxon>Eukaryota</taxon>
        <taxon>Sar</taxon>
        <taxon>Stramenopiles</taxon>
        <taxon>Oomycota</taxon>
        <taxon>Peronosporomycetes</taxon>
        <taxon>Pythiales</taxon>
        <taxon>Pythiaceae</taxon>
        <taxon>Pythium</taxon>
    </lineage>
</organism>
<dbReference type="InterPro" id="IPR017441">
    <property type="entry name" value="Protein_kinase_ATP_BS"/>
</dbReference>
<evidence type="ECO:0000313" key="16">
    <source>
        <dbReference type="EMBL" id="KAJ0403623.1"/>
    </source>
</evidence>
<dbReference type="PROSITE" id="PS00107">
    <property type="entry name" value="PROTEIN_KINASE_ATP"/>
    <property type="match status" value="1"/>
</dbReference>
<evidence type="ECO:0000256" key="14">
    <source>
        <dbReference type="SAM" id="MobiDB-lite"/>
    </source>
</evidence>
<dbReference type="InterPro" id="IPR050660">
    <property type="entry name" value="NEK_Ser/Thr_kinase"/>
</dbReference>
<keyword evidence="5" id="KW-0479">Metal-binding</keyword>
<feature type="compositionally biased region" description="Basic residues" evidence="14">
    <location>
        <begin position="1"/>
        <end position="10"/>
    </location>
</feature>
<dbReference type="PROSITE" id="PS00108">
    <property type="entry name" value="PROTEIN_KINASE_ST"/>
    <property type="match status" value="1"/>
</dbReference>
<dbReference type="SMART" id="SM00220">
    <property type="entry name" value="S_TKc"/>
    <property type="match status" value="1"/>
</dbReference>
<dbReference type="GO" id="GO:0005524">
    <property type="term" value="F:ATP binding"/>
    <property type="evidence" value="ECO:0007669"/>
    <property type="project" value="UniProtKB-UniRule"/>
</dbReference>
<dbReference type="InterPro" id="IPR011009">
    <property type="entry name" value="Kinase-like_dom_sf"/>
</dbReference>
<evidence type="ECO:0000256" key="3">
    <source>
        <dbReference type="ARBA" id="ARBA00022527"/>
    </source>
</evidence>
<dbReference type="PROSITE" id="PS50011">
    <property type="entry name" value="PROTEIN_KINASE_DOM"/>
    <property type="match status" value="1"/>
</dbReference>
<evidence type="ECO:0000256" key="4">
    <source>
        <dbReference type="ARBA" id="ARBA00022679"/>
    </source>
</evidence>
<dbReference type="InterPro" id="IPR008271">
    <property type="entry name" value="Ser/Thr_kinase_AS"/>
</dbReference>
<proteinExistence type="inferred from homology"/>
<evidence type="ECO:0000256" key="10">
    <source>
        <dbReference type="ARBA" id="ARBA00022840"/>
    </source>
</evidence>
<keyword evidence="8" id="KW-0418">Kinase</keyword>
<comment type="catalytic activity">
    <reaction evidence="12">
        <text>L-seryl-[protein] + ATP = O-phospho-L-seryl-[protein] + ADP + H(+)</text>
        <dbReference type="Rhea" id="RHEA:17989"/>
        <dbReference type="Rhea" id="RHEA-COMP:9863"/>
        <dbReference type="Rhea" id="RHEA-COMP:11604"/>
        <dbReference type="ChEBI" id="CHEBI:15378"/>
        <dbReference type="ChEBI" id="CHEBI:29999"/>
        <dbReference type="ChEBI" id="CHEBI:30616"/>
        <dbReference type="ChEBI" id="CHEBI:83421"/>
        <dbReference type="ChEBI" id="CHEBI:456216"/>
        <dbReference type="EC" id="2.7.11.1"/>
    </reaction>
</comment>